<feature type="region of interest" description="Disordered" evidence="1">
    <location>
        <begin position="880"/>
        <end position="903"/>
    </location>
</feature>
<dbReference type="PANTHER" id="PTHR17695">
    <property type="entry name" value="SMALL SUBUNIT PROCESSOME COMPONENT 20 HOMOLOG"/>
    <property type="match status" value="1"/>
</dbReference>
<dbReference type="InterPro" id="IPR011430">
    <property type="entry name" value="UTP20_N"/>
</dbReference>
<evidence type="ECO:0000259" key="2">
    <source>
        <dbReference type="Pfam" id="PF07539"/>
    </source>
</evidence>
<reference evidence="4 5" key="1">
    <citation type="submission" date="2024-06" db="EMBL/GenBank/DDBJ databases">
        <authorList>
            <person name="Kraege A."/>
            <person name="Thomma B."/>
        </authorList>
    </citation>
    <scope>NUCLEOTIDE SEQUENCE [LARGE SCALE GENOMIC DNA]</scope>
</reference>
<protein>
    <submittedName>
        <fullName evidence="4">G10212 protein</fullName>
    </submittedName>
</protein>
<feature type="compositionally biased region" description="Basic and acidic residues" evidence="1">
    <location>
        <begin position="2800"/>
        <end position="2814"/>
    </location>
</feature>
<dbReference type="Proteomes" id="UP001497392">
    <property type="component" value="Unassembled WGS sequence"/>
</dbReference>
<feature type="region of interest" description="Disordered" evidence="1">
    <location>
        <begin position="2774"/>
        <end position="2832"/>
    </location>
</feature>
<feature type="region of interest" description="Disordered" evidence="1">
    <location>
        <begin position="1197"/>
        <end position="1229"/>
    </location>
</feature>
<sequence>MADYDSHDDMLDRDEQPKKRQKRFAFQSFAQRVAEVDVADVYRHGAPVRAEPLPGTGSFLQEEIQKQRELHSTSHFLKAAAAVSQLAQTLPLIVHHKDAIASTLLAAVHKEAGLSLEPLLILVAALARDLQADFLSFVPRLASALTELVEQGADREPELLQHIFSCLSSVLRHLAQWLAADMPRVLQQTARLRYHSARHVRQLAAQSMGFLLRHARGKALRAGVRTIYAEQAMRPSEGRTHGAGLLLAESLVGINHGLHSRAAALVPLMLQENILSTTDLKGAKAQQKLTQDVLRDRAAQVNRVALDRLLQHTRRGSLQALWETALAEADARLARCEDTSAGDKQGPKQHSAARAVEVITQMVEYIRGSRVDDYAPLFALSARVSEAVSSASERGTTAEDASLPRAALRLVAALIAAHGKDVGASGGLGIIREMAPSWRPLLQQAPVTDVMPFVHRILHGPGAGAAAAEALGPVLLGALWRAVQAGASSTALPLLLDACQALQSQGFQPEDRVPLLHSAEPGGEELAEYICSMAEQQDASPAEAWAALTCLQHATADVKRIERICDLILKKGATESEGKLQLKSQALRLKAAAAPEEASTKVQAEAIAMLREDPTNYQIISTSAELLQRATLNDDVRTGATLEDLLPLLEGNLAARSQAVRGATLNLLCTCPQPPLPQQGTENSSATEEPQHLSSIFPNLAQIENQTCTLENGRAAANMLSGLKSALEFGQVPAVQIQPVICALLGMLHIRFSLLWAPAAEALGMALKQHPDIAWPLIFSALAQTQTELLGGRGAGQAPGYMEKEAAYESTPESLEERFAKHAREGGVGESGGCTDASVRLSTLLKALAHAPLGVVKERGREWVPLCLSYLSAKQPLTQADELTDPPDQGSMPALTDTAPQSSNVLDTTASETTEDAGEGPGKAKIGARLWRGLAKDWLSLLAGLKDLRGLHDSAALRRALAAQILSSDASLQQAALKGLKGFHLEYLRYGDSDKPAGRGKKHGTMDRLLRLANDATLREELTSFPLALDAEDAIPAVHRSGVIGVLVRLLWPKMRKRSGRLGGKGAPGSARAAILNFFTALEPAELRPLLAQFLAPVGAAIRHPNGFLAEEEHAPSQDLFVEPWWASKLSTGSSQWWLGAIDGVQLSALPGKQRVGLINALVDLLRHLGHHLALYLPAITAILVVLLEGAVSDLPQDAQQEPHTSQAPATPVLEPGRDPAVSSAQAAAGTLSASGTAGAAEGTAAAPGALQGLQGPLQKADGGREVRSGVLRLLASVWSRFPAQYHNSPAFARFFPAVEPLMRRITTEASAPAPPPLLQCVASLSASPKLAPLLAQHPAMLDATIAILAAPHASSASRDASLSILEAILDLEQPAQEAILKPHTEHLLRSLQRLVTAAATSSKSALPRAVKAKAKAAQKGPSRADSLRALTILERLASVQDQEANGSLVMQLSDALLPILATSAAAGRKHTRGDEAATLRVLGALSAIWSRAAESGMAGHSHEEQLWRFASDLAPLAGSLSSRDSRAALAAAFAALAKLLPDLQESAQLLTDLNAMSTTEIDAMDYDRRLQAYGRLRAEAWGRMGPAQALPLLHQSLADVRRTDDLAIRSAAAQALGRLISAGSMEGVRSADVADEDRATKLVHTVLFRQLRRTLPAGNLAVRQEHVDLLRALALAFPAQYPDLHALTDKDAELDFFNNVAHLQMHRRSRAFKRLANACQSGVVSSTTLMGIAAPLLQQVIIEGKLLKHCLDTWKSGEGGHEMKDRERDQEANVVDTAVQVLGVVAQHLEWPQYQELLGTFNRAMQRIEGKAIIRAVCAIIDAFHFATELPEEAAEAAAPADAAQQSSPQAPKDAAYVADIQKALAKRVLPALQKQLVYKEGEAIRAPVALAIVKLLKRLPEAALRAALPTSLQKVANLLRTRLQRIRDDARTVYVAMVQELGPQYLKFAISVLRSALPPRGYMAHVQGYTVHAVLHAVTQGAEAGALDDVIGDVIPTVEAELFGLVSEEKEANAFVGGCKEAKRLRAYATYQLLARGITFRDHMTTLLQPVVGRLGEASNPKVHAKLQQLLQAAVQGVLANDSVSPSDLLLFIHGILEAGIAAEEAAQAAVQAAAEAPGANAEAPEAAREQHLLMEMALTLLLQAINKASRNRIDVRDAGMLGMLGGLLPFLVRAMHSRHGTVASTALKIFSVLVPLPLPGLPEQAPQAGAAMTALLRKAPDSNAPIAQECFKLLATLLRSCSSYQPGTEELRFLLKWAFGDVEAARSKAAPFNLLKAVITRRLVVPEVFDLMDRVQELLIKSHEPSVRQQCSGMMLQFILDYPLGARRLQHHLQFLITNLSFEHESGRQAAVDTMKALTVRFPDALIEEWAPVFFMALVVRLVNDPSAACRDMYEQALKTLLQRANTGLADRLAGFCTQWLSGEDARMARAAAQTMGIFAAVEGAKFGCRVPALLQIVLPALQKAAQEEESDVETHAELSTFGSWQVPYFCLTLVEKAAEVAPKQVAYSAASSLWLVLPSLLTHAHLWVRKAVLRLLSLGLSDSTLGGDLLKHPKASPGRLTLLSYQQMEVPAADEGLLELAGRSAALLAPLLYDADLAAGRVPNAQANGNSGAANGHLAAAEHASALEDAGGEADMHVEDPALADGHAAALTLHGLVRRVARLAGETSWTRQMARAAALRLLAALALRLREERGAPALLPYLPAMMLPLVRLDEQSHSGAAADTALPAHLAEADVLGREVMAQMKAAAGDEAYLQALVQAKQHATALRRLRRKQQASEKMADPELASQKRVRKVQRRVEGQKRQREELKKQRSSGLAVKNRRDKRMKS</sequence>
<evidence type="ECO:0000313" key="5">
    <source>
        <dbReference type="Proteomes" id="UP001497392"/>
    </source>
</evidence>
<dbReference type="InterPro" id="IPR052575">
    <property type="entry name" value="SSU_processome_comp_20"/>
</dbReference>
<evidence type="ECO:0000256" key="1">
    <source>
        <dbReference type="SAM" id="MobiDB-lite"/>
    </source>
</evidence>
<dbReference type="Gene3D" id="1.25.10.10">
    <property type="entry name" value="Leucine-rich Repeat Variant"/>
    <property type="match status" value="1"/>
</dbReference>
<dbReference type="SUPFAM" id="SSF48371">
    <property type="entry name" value="ARM repeat"/>
    <property type="match status" value="2"/>
</dbReference>
<feature type="compositionally biased region" description="Polar residues" evidence="1">
    <location>
        <begin position="1198"/>
        <end position="1209"/>
    </location>
</feature>
<dbReference type="InterPro" id="IPR011989">
    <property type="entry name" value="ARM-like"/>
</dbReference>
<dbReference type="Pfam" id="PF20416">
    <property type="entry name" value="UTP20"/>
    <property type="match status" value="1"/>
</dbReference>
<name>A0ABP1G7I4_9CHLO</name>
<feature type="domain" description="U3 small nucleolar RNA-associated protein 20" evidence="3">
    <location>
        <begin position="1883"/>
        <end position="2098"/>
    </location>
</feature>
<gene>
    <name evidence="4" type="primary">g10212</name>
    <name evidence="4" type="ORF">VP750_LOCUS9186</name>
</gene>
<dbReference type="InterPro" id="IPR046523">
    <property type="entry name" value="UTP20_dom"/>
</dbReference>
<feature type="domain" description="U3 small nucleolar RNA-associated protein 20 N-terminal" evidence="2">
    <location>
        <begin position="935"/>
        <end position="1656"/>
    </location>
</feature>
<feature type="compositionally biased region" description="Basic residues" evidence="1">
    <location>
        <begin position="2823"/>
        <end position="2832"/>
    </location>
</feature>
<dbReference type="InterPro" id="IPR016024">
    <property type="entry name" value="ARM-type_fold"/>
</dbReference>
<keyword evidence="5" id="KW-1185">Reference proteome</keyword>
<dbReference type="Pfam" id="PF07539">
    <property type="entry name" value="UTP20_N"/>
    <property type="match status" value="1"/>
</dbReference>
<dbReference type="PANTHER" id="PTHR17695:SF11">
    <property type="entry name" value="SMALL SUBUNIT PROCESSOME COMPONENT 20 HOMOLOG"/>
    <property type="match status" value="1"/>
</dbReference>
<accession>A0ABP1G7I4</accession>
<proteinExistence type="predicted"/>
<organism evidence="4 5">
    <name type="scientific">Coccomyxa viridis</name>
    <dbReference type="NCBI Taxonomy" id="1274662"/>
    <lineage>
        <taxon>Eukaryota</taxon>
        <taxon>Viridiplantae</taxon>
        <taxon>Chlorophyta</taxon>
        <taxon>core chlorophytes</taxon>
        <taxon>Trebouxiophyceae</taxon>
        <taxon>Trebouxiophyceae incertae sedis</taxon>
        <taxon>Coccomyxaceae</taxon>
        <taxon>Coccomyxa</taxon>
    </lineage>
</organism>
<comment type="caution">
    <text evidence="4">The sequence shown here is derived from an EMBL/GenBank/DDBJ whole genome shotgun (WGS) entry which is preliminary data.</text>
</comment>
<evidence type="ECO:0000259" key="3">
    <source>
        <dbReference type="Pfam" id="PF20416"/>
    </source>
</evidence>
<evidence type="ECO:0000313" key="4">
    <source>
        <dbReference type="EMBL" id="CAL5227280.1"/>
    </source>
</evidence>
<dbReference type="EMBL" id="CAXHTA020000017">
    <property type="protein sequence ID" value="CAL5227280.1"/>
    <property type="molecule type" value="Genomic_DNA"/>
</dbReference>